<dbReference type="Pfam" id="PF25597">
    <property type="entry name" value="SH3_retrovirus"/>
    <property type="match status" value="1"/>
</dbReference>
<feature type="domain" description="GAG-pre-integrase" evidence="1">
    <location>
        <begin position="108"/>
        <end position="161"/>
    </location>
</feature>
<comment type="caution">
    <text evidence="4">The sequence shown here is derived from an EMBL/GenBank/DDBJ whole genome shotgun (WGS) entry which is preliminary data.</text>
</comment>
<evidence type="ECO:0000313" key="5">
    <source>
        <dbReference type="Proteomes" id="UP000634136"/>
    </source>
</evidence>
<evidence type="ECO:0000313" key="4">
    <source>
        <dbReference type="EMBL" id="KAF7802901.1"/>
    </source>
</evidence>
<reference evidence="4" key="1">
    <citation type="submission" date="2020-09" db="EMBL/GenBank/DDBJ databases">
        <title>Genome-Enabled Discovery of Anthraquinone Biosynthesis in Senna tora.</title>
        <authorList>
            <person name="Kang S.-H."/>
            <person name="Pandey R.P."/>
            <person name="Lee C.-M."/>
            <person name="Sim J.-S."/>
            <person name="Jeong J.-T."/>
            <person name="Choi B.-S."/>
            <person name="Jung M."/>
            <person name="Ginzburg D."/>
            <person name="Zhao K."/>
            <person name="Won S.Y."/>
            <person name="Oh T.-J."/>
            <person name="Yu Y."/>
            <person name="Kim N.-H."/>
            <person name="Lee O.R."/>
            <person name="Lee T.-H."/>
            <person name="Bashyal P."/>
            <person name="Kim T.-S."/>
            <person name="Lee W.-H."/>
            <person name="Kawkins C."/>
            <person name="Kim C.-K."/>
            <person name="Kim J.S."/>
            <person name="Ahn B.O."/>
            <person name="Rhee S.Y."/>
            <person name="Sohng J.K."/>
        </authorList>
    </citation>
    <scope>NUCLEOTIDE SEQUENCE</scope>
    <source>
        <tissue evidence="4">Leaf</tissue>
    </source>
</reference>
<sequence length="307" mass="34431">MREHHGDRVIITADNSTYPVVKEGVVTIDVADTTRGIKLNDVYHVPGLTKNLVSVPQITDSGKYVLFGPNDVKVLDNVNNISADVVLTGRKKGSLFVMSAGEAYVKKTSQTDSVAIWHARLGHVGYQMLQQISSKKLLDGMPTLQNVRECVICQGCQYGKSHRLPFKRKGWRCMDPKTKQYTTSRDVVFDEVSSLFSAQKVVTLGDDQDNLELLFLEGSVQTPCNEEAETEPLAQHITREEDDDHQAVRRSTREKKQPDYLKDYEVDINNCSVTSCFFTGALTAEVPTTYEEAKGCPNWEKSHARRD</sequence>
<proteinExistence type="predicted"/>
<dbReference type="OrthoDB" id="1432996at2759"/>
<accession>A0A834SGM7</accession>
<dbReference type="AlphaFoldDB" id="A0A834SGM7"/>
<dbReference type="EMBL" id="JAAIUW010000013">
    <property type="protein sequence ID" value="KAF7802901.1"/>
    <property type="molecule type" value="Genomic_DNA"/>
</dbReference>
<feature type="domain" description="Retrovirus-related Pol polyprotein from transposon TNT 1-94-like beta-barrel" evidence="2">
    <location>
        <begin position="8"/>
        <end position="62"/>
    </location>
</feature>
<dbReference type="InterPro" id="IPR025724">
    <property type="entry name" value="GAG-pre-integrase_dom"/>
</dbReference>
<gene>
    <name evidence="4" type="ORF">G2W53_042012</name>
</gene>
<organism evidence="4 5">
    <name type="scientific">Senna tora</name>
    <dbReference type="NCBI Taxonomy" id="362788"/>
    <lineage>
        <taxon>Eukaryota</taxon>
        <taxon>Viridiplantae</taxon>
        <taxon>Streptophyta</taxon>
        <taxon>Embryophyta</taxon>
        <taxon>Tracheophyta</taxon>
        <taxon>Spermatophyta</taxon>
        <taxon>Magnoliopsida</taxon>
        <taxon>eudicotyledons</taxon>
        <taxon>Gunneridae</taxon>
        <taxon>Pentapetalae</taxon>
        <taxon>rosids</taxon>
        <taxon>fabids</taxon>
        <taxon>Fabales</taxon>
        <taxon>Fabaceae</taxon>
        <taxon>Caesalpinioideae</taxon>
        <taxon>Cassia clade</taxon>
        <taxon>Senna</taxon>
    </lineage>
</organism>
<evidence type="ECO:0000259" key="3">
    <source>
        <dbReference type="Pfam" id="PF25597"/>
    </source>
</evidence>
<dbReference type="Proteomes" id="UP000634136">
    <property type="component" value="Unassembled WGS sequence"/>
</dbReference>
<name>A0A834SGM7_9FABA</name>
<feature type="domain" description="Retroviral polymerase SH3-like" evidence="3">
    <location>
        <begin position="167"/>
        <end position="192"/>
    </location>
</feature>
<dbReference type="InterPro" id="IPR057670">
    <property type="entry name" value="SH3_retrovirus"/>
</dbReference>
<evidence type="ECO:0000259" key="1">
    <source>
        <dbReference type="Pfam" id="PF13976"/>
    </source>
</evidence>
<protein>
    <submittedName>
        <fullName evidence="4">Retrovirus-related Pol polyprotein from transposon TNT 1-94</fullName>
    </submittedName>
</protein>
<dbReference type="Pfam" id="PF22936">
    <property type="entry name" value="Pol_BBD"/>
    <property type="match status" value="1"/>
</dbReference>
<dbReference type="Pfam" id="PF13976">
    <property type="entry name" value="gag_pre-integrs"/>
    <property type="match status" value="1"/>
</dbReference>
<evidence type="ECO:0000259" key="2">
    <source>
        <dbReference type="Pfam" id="PF22936"/>
    </source>
</evidence>
<dbReference type="InterPro" id="IPR054722">
    <property type="entry name" value="PolX-like_BBD"/>
</dbReference>
<keyword evidence="5" id="KW-1185">Reference proteome</keyword>